<dbReference type="InterPro" id="IPR050188">
    <property type="entry name" value="RluA_PseudoU_synthase"/>
</dbReference>
<reference evidence="4 5" key="1">
    <citation type="submission" date="2019-11" db="EMBL/GenBank/DDBJ databases">
        <authorList>
            <person name="Dong K."/>
        </authorList>
    </citation>
    <scope>NUCLEOTIDE SEQUENCE [LARGE SCALE GENOMIC DNA]</scope>
    <source>
        <strain evidence="4 5">JCM 17370</strain>
    </source>
</reference>
<dbReference type="GO" id="GO:0003723">
    <property type="term" value="F:RNA binding"/>
    <property type="evidence" value="ECO:0007669"/>
    <property type="project" value="InterPro"/>
</dbReference>
<keyword evidence="5" id="KW-1185">Reference proteome</keyword>
<dbReference type="Pfam" id="PF00849">
    <property type="entry name" value="PseudoU_synth_2"/>
    <property type="match status" value="1"/>
</dbReference>
<evidence type="ECO:0000313" key="5">
    <source>
        <dbReference type="Proteomes" id="UP000442533"/>
    </source>
</evidence>
<dbReference type="SUPFAM" id="SSF55120">
    <property type="entry name" value="Pseudouridine synthase"/>
    <property type="match status" value="1"/>
</dbReference>
<dbReference type="PANTHER" id="PTHR21600">
    <property type="entry name" value="MITOCHONDRIAL RNA PSEUDOURIDINE SYNTHASE"/>
    <property type="match status" value="1"/>
</dbReference>
<dbReference type="GO" id="GO:0140098">
    <property type="term" value="F:catalytic activity, acting on RNA"/>
    <property type="evidence" value="ECO:0007669"/>
    <property type="project" value="UniProtKB-ARBA"/>
</dbReference>
<evidence type="ECO:0000259" key="3">
    <source>
        <dbReference type="Pfam" id="PF00849"/>
    </source>
</evidence>
<dbReference type="RefSeq" id="WP_155065730.1">
    <property type="nucleotide sequence ID" value="NZ_WMIF01000031.1"/>
</dbReference>
<dbReference type="EMBL" id="WMIF01000031">
    <property type="protein sequence ID" value="MTH36212.1"/>
    <property type="molecule type" value="Genomic_DNA"/>
</dbReference>
<name>A0A844H606_9RHOB</name>
<sequence length="352" mass="36954">MSDILIHLPEGVSDRLDKALAAFAPEQAALSRSRLTKLIAEGAVAGPSGPVADGKARAEPGDYRVSIGAPVPLEAQPEAIALSIAHEDDDLIVIDKPAGMVVHPAPGAPSATLVNALLAHCAGSLSGIGGAARPGIVHRIDKETSGLLVVAKTDRAHQGLAAQFADHSAHRRYLALAHGAIDAADPRLRGLPGIGFEPGGVLRITTLLGRHPGDRQRQAVSFERGRHAVTRARLIESFGTPAQVMLVECALETGRTHQIRVHMAYAGLGLVGDPVYGGNRRVSAKVLGERGAGAVAGFPRQALHAAELGFRHPADGRWLQFSSALPEDMARLLQDLRAPAVDCAFKTEPRTQ</sequence>
<keyword evidence="2" id="KW-0413">Isomerase</keyword>
<organism evidence="4 5">
    <name type="scientific">Paracoccus limosus</name>
    <dbReference type="NCBI Taxonomy" id="913252"/>
    <lineage>
        <taxon>Bacteria</taxon>
        <taxon>Pseudomonadati</taxon>
        <taxon>Pseudomonadota</taxon>
        <taxon>Alphaproteobacteria</taxon>
        <taxon>Rhodobacterales</taxon>
        <taxon>Paracoccaceae</taxon>
        <taxon>Paracoccus</taxon>
    </lineage>
</organism>
<evidence type="ECO:0000313" key="4">
    <source>
        <dbReference type="EMBL" id="MTH36212.1"/>
    </source>
</evidence>
<dbReference type="GO" id="GO:0009982">
    <property type="term" value="F:pseudouridine synthase activity"/>
    <property type="evidence" value="ECO:0007669"/>
    <property type="project" value="InterPro"/>
</dbReference>
<evidence type="ECO:0000256" key="2">
    <source>
        <dbReference type="ARBA" id="ARBA00023235"/>
    </source>
</evidence>
<dbReference type="InterPro" id="IPR020103">
    <property type="entry name" value="PsdUridine_synth_cat_dom_sf"/>
</dbReference>
<proteinExistence type="inferred from homology"/>
<feature type="domain" description="Pseudouridine synthase RsuA/RluA-like" evidence="3">
    <location>
        <begin position="90"/>
        <end position="264"/>
    </location>
</feature>
<comment type="caution">
    <text evidence="4">The sequence shown here is derived from an EMBL/GenBank/DDBJ whole genome shotgun (WGS) entry which is preliminary data.</text>
</comment>
<dbReference type="CDD" id="cd00165">
    <property type="entry name" value="S4"/>
    <property type="match status" value="1"/>
</dbReference>
<dbReference type="AlphaFoldDB" id="A0A844H606"/>
<dbReference type="PANTHER" id="PTHR21600:SF44">
    <property type="entry name" value="RIBOSOMAL LARGE SUBUNIT PSEUDOURIDINE SYNTHASE D"/>
    <property type="match status" value="1"/>
</dbReference>
<dbReference type="Proteomes" id="UP000442533">
    <property type="component" value="Unassembled WGS sequence"/>
</dbReference>
<comment type="similarity">
    <text evidence="1">Belongs to the pseudouridine synthase RluA family.</text>
</comment>
<accession>A0A844H606</accession>
<dbReference type="CDD" id="cd02869">
    <property type="entry name" value="PseudoU_synth_RluA_like"/>
    <property type="match status" value="1"/>
</dbReference>
<evidence type="ECO:0000256" key="1">
    <source>
        <dbReference type="ARBA" id="ARBA00010876"/>
    </source>
</evidence>
<dbReference type="PROSITE" id="PS01129">
    <property type="entry name" value="PSI_RLU"/>
    <property type="match status" value="1"/>
</dbReference>
<protein>
    <submittedName>
        <fullName evidence="4">RNA pseudouridine synthase</fullName>
    </submittedName>
</protein>
<dbReference type="InterPro" id="IPR006145">
    <property type="entry name" value="PsdUridine_synth_RsuA/RluA"/>
</dbReference>
<dbReference type="InterPro" id="IPR006224">
    <property type="entry name" value="PsdUridine_synth_RluA-like_CS"/>
</dbReference>
<gene>
    <name evidence="4" type="ORF">GL279_16570</name>
</gene>
<dbReference type="OrthoDB" id="9807829at2"/>
<dbReference type="Gene3D" id="3.30.2350.10">
    <property type="entry name" value="Pseudouridine synthase"/>
    <property type="match status" value="1"/>
</dbReference>
<dbReference type="GO" id="GO:0000455">
    <property type="term" value="P:enzyme-directed rRNA pseudouridine synthesis"/>
    <property type="evidence" value="ECO:0007669"/>
    <property type="project" value="TreeGrafter"/>
</dbReference>